<dbReference type="AlphaFoldDB" id="A6IST5"/>
<dbReference type="EMBL" id="CH473956">
    <property type="protein sequence ID" value="EDM17832.1"/>
    <property type="molecule type" value="Genomic_DNA"/>
</dbReference>
<reference evidence="1" key="2">
    <citation type="submission" date="2005-07" db="EMBL/GenBank/DDBJ databases">
        <authorList>
            <person name="Mural R.J."/>
            <person name="Li P.W."/>
            <person name="Adams M.D."/>
            <person name="Amanatides P.G."/>
            <person name="Baden-Tillson H."/>
            <person name="Barnstead M."/>
            <person name="Chin S.H."/>
            <person name="Dew I."/>
            <person name="Evans C.A."/>
            <person name="Ferriera S."/>
            <person name="Flanigan M."/>
            <person name="Fosler C."/>
            <person name="Glodek A."/>
            <person name="Gu Z."/>
            <person name="Holt R.A."/>
            <person name="Jennings D."/>
            <person name="Kraft C.L."/>
            <person name="Lu F."/>
            <person name="Nguyen T."/>
            <person name="Nusskern D.R."/>
            <person name="Pfannkoch C.M."/>
            <person name="Sitter C."/>
            <person name="Sutton G.G."/>
            <person name="Venter J.C."/>
            <person name="Wang Z."/>
            <person name="Woodage T."/>
            <person name="Zheng X.H."/>
            <person name="Zhong F."/>
        </authorList>
    </citation>
    <scope>NUCLEOTIDE SEQUENCE</scope>
    <source>
        <strain evidence="1">BN</strain>
    </source>
</reference>
<dbReference type="EMBL" id="CH473968">
    <property type="protein sequence ID" value="EDL80702.1"/>
    <property type="molecule type" value="Genomic_DNA"/>
</dbReference>
<reference evidence="5 7" key="3">
    <citation type="submission" date="2005-09" db="EMBL/GenBank/DDBJ databases">
        <authorList>
            <person name="Mural R.J."/>
            <person name="Li P.W."/>
            <person name="Adams M.D."/>
            <person name="Amanatides P.G."/>
            <person name="Baden-Tillson H."/>
            <person name="Barnstead M."/>
            <person name="Chin S.H."/>
            <person name="Dew I."/>
            <person name="Evans C.A."/>
            <person name="Ferriera S."/>
            <person name="Flanigan M."/>
            <person name="Fosler C."/>
            <person name="Glodek A."/>
            <person name="Gu Z."/>
            <person name="Holt R.A."/>
            <person name="Jennings D."/>
            <person name="Kraft C.L."/>
            <person name="Lu F."/>
            <person name="Nguyen T."/>
            <person name="Nusskern D.R."/>
            <person name="Pfannkoch C.M."/>
            <person name="Sitter C."/>
            <person name="Sutton G.G."/>
            <person name="Venter J.C."/>
            <person name="Wang Z."/>
            <person name="Woodage T."/>
            <person name="Zheng X.H."/>
            <person name="Zhong F."/>
        </authorList>
    </citation>
    <scope>NUCLEOTIDE SEQUENCE [LARGE SCALE GENOMIC DNA]</scope>
    <source>
        <strain evidence="2">BN</strain>
        <strain evidence="7">BN, Sprague-Dawley</strain>
    </source>
</reference>
<dbReference type="Proteomes" id="UP000234681">
    <property type="component" value="Chromosome 1"/>
</dbReference>
<dbReference type="EMBL" id="CH473948">
    <property type="protein sequence ID" value="EDM04618.1"/>
    <property type="molecule type" value="Genomic_DNA"/>
</dbReference>
<evidence type="ECO:0000313" key="3">
    <source>
        <dbReference type="EMBL" id="EDL86506.1"/>
    </source>
</evidence>
<accession>A6IST5</accession>
<proteinExistence type="predicted"/>
<organism evidence="1 7">
    <name type="scientific">Rattus norvegicus</name>
    <name type="common">Rat</name>
    <dbReference type="NCBI Taxonomy" id="10116"/>
    <lineage>
        <taxon>Eukaryota</taxon>
        <taxon>Metazoa</taxon>
        <taxon>Chordata</taxon>
        <taxon>Craniata</taxon>
        <taxon>Vertebrata</taxon>
        <taxon>Euteleostomi</taxon>
        <taxon>Mammalia</taxon>
        <taxon>Eutheria</taxon>
        <taxon>Euarchontoglires</taxon>
        <taxon>Glires</taxon>
        <taxon>Rodentia</taxon>
        <taxon>Myomorpha</taxon>
        <taxon>Muroidea</taxon>
        <taxon>Muridae</taxon>
        <taxon>Murinae</taxon>
        <taxon>Rattus</taxon>
    </lineage>
</organism>
<sequence length="22" mass="2554">WRSRGSVSCFNSVWTEQTRGLP</sequence>
<protein>
    <submittedName>
        <fullName evidence="2">RCG31207</fullName>
    </submittedName>
    <submittedName>
        <fullName evidence="1">RCG31480</fullName>
    </submittedName>
    <submittedName>
        <fullName evidence="4">RCG33970</fullName>
    </submittedName>
    <submittedName>
        <fullName evidence="5">RCG40536</fullName>
    </submittedName>
    <submittedName>
        <fullName evidence="6">RCG40675</fullName>
    </submittedName>
    <submittedName>
        <fullName evidence="3">RCG45258</fullName>
    </submittedName>
</protein>
<reference evidence="1" key="1">
    <citation type="journal article" date="2005" name="Genome Res.">
        <title>Gene and alternative splicing annotation with AIR.</title>
        <authorList>
            <person name="Florea L."/>
            <person name="Di Francesco V."/>
            <person name="Miller J."/>
            <person name="Turner R."/>
            <person name="Yao A."/>
            <person name="Harris M."/>
            <person name="Walenz B."/>
            <person name="Mobarry C."/>
            <person name="Merkulov G.V."/>
            <person name="Charlab R."/>
            <person name="Dew I."/>
            <person name="Deng Z."/>
            <person name="Istrail S."/>
            <person name="Li P."/>
            <person name="Sutton G."/>
        </authorList>
    </citation>
    <scope>NUCLEOTIDE SEQUENCE</scope>
    <source>
        <strain evidence="1">BN</strain>
    </source>
</reference>
<evidence type="ECO:0000313" key="5">
    <source>
        <dbReference type="EMBL" id="EDM17832.1"/>
    </source>
</evidence>
<evidence type="ECO:0000313" key="2">
    <source>
        <dbReference type="EMBL" id="EDL80702.1"/>
    </source>
</evidence>
<dbReference type="EMBL" id="CH473956">
    <property type="protein sequence ID" value="EDM18571.1"/>
    <property type="molecule type" value="Genomic_DNA"/>
</dbReference>
<evidence type="ECO:0000313" key="6">
    <source>
        <dbReference type="EMBL" id="EDM18571.1"/>
    </source>
</evidence>
<evidence type="ECO:0000313" key="7">
    <source>
        <dbReference type="Proteomes" id="UP000234681"/>
    </source>
</evidence>
<feature type="non-terminal residue" evidence="1">
    <location>
        <position position="22"/>
    </location>
</feature>
<dbReference type="EMBL" id="CH473968">
    <property type="protein sequence ID" value="EDL80636.1"/>
    <property type="molecule type" value="Genomic_DNA"/>
</dbReference>
<gene>
    <name evidence="2" type="ORF">rCG_31207</name>
    <name evidence="1" type="ORF">rCG_31480</name>
    <name evidence="4" type="ORF">rCG_33970</name>
    <name evidence="5" type="ORF">rCG_40536</name>
    <name evidence="6" type="ORF">rCG_40675</name>
    <name evidence="3" type="ORF">rCG_45258</name>
</gene>
<dbReference type="Proteomes" id="UP000234681">
    <property type="component" value="Chromosome 10"/>
</dbReference>
<dbReference type="Proteomes" id="UP000234681">
    <property type="component" value="Chromosome 5"/>
</dbReference>
<feature type="non-terminal residue" evidence="1">
    <location>
        <position position="1"/>
    </location>
</feature>
<name>A6IST5_RAT</name>
<evidence type="ECO:0000313" key="4">
    <source>
        <dbReference type="EMBL" id="EDM04618.1"/>
    </source>
</evidence>
<evidence type="ECO:0000313" key="1">
    <source>
        <dbReference type="EMBL" id="EDL80636.1"/>
    </source>
</evidence>
<dbReference type="EMBL" id="CH474064">
    <property type="protein sequence ID" value="EDL86506.1"/>
    <property type="molecule type" value="Genomic_DNA"/>
</dbReference>
<dbReference type="Proteomes" id="UP000234681">
    <property type="component" value="Chromosome 17"/>
</dbReference>